<protein>
    <submittedName>
        <fullName evidence="2">Uncharacterized protein</fullName>
    </submittedName>
</protein>
<organism evidence="2 3">
    <name type="scientific">Cylindrobasidium torrendii FP15055 ss-10</name>
    <dbReference type="NCBI Taxonomy" id="1314674"/>
    <lineage>
        <taxon>Eukaryota</taxon>
        <taxon>Fungi</taxon>
        <taxon>Dikarya</taxon>
        <taxon>Basidiomycota</taxon>
        <taxon>Agaricomycotina</taxon>
        <taxon>Agaricomycetes</taxon>
        <taxon>Agaricomycetidae</taxon>
        <taxon>Agaricales</taxon>
        <taxon>Marasmiineae</taxon>
        <taxon>Physalacriaceae</taxon>
        <taxon>Cylindrobasidium</taxon>
    </lineage>
</organism>
<dbReference type="Proteomes" id="UP000054007">
    <property type="component" value="Unassembled WGS sequence"/>
</dbReference>
<evidence type="ECO:0000256" key="1">
    <source>
        <dbReference type="SAM" id="Phobius"/>
    </source>
</evidence>
<keyword evidence="1" id="KW-1133">Transmembrane helix</keyword>
<dbReference type="EMBL" id="KN880751">
    <property type="protein sequence ID" value="KIY62760.1"/>
    <property type="molecule type" value="Genomic_DNA"/>
</dbReference>
<proteinExistence type="predicted"/>
<dbReference type="OrthoDB" id="2972467at2759"/>
<keyword evidence="3" id="KW-1185">Reference proteome</keyword>
<evidence type="ECO:0000313" key="2">
    <source>
        <dbReference type="EMBL" id="KIY62760.1"/>
    </source>
</evidence>
<gene>
    <name evidence="2" type="ORF">CYLTODRAFT_458724</name>
</gene>
<dbReference type="AlphaFoldDB" id="A0A0D7AXS0"/>
<sequence>MAIGATVFEAVTAPYFAVPQTKPYAKRAIGWTILIGSNLCLVGLALFNIFTQGHEDVTSTIVSQTYYSEKNPLKKDTSTTSCVSSLLDVSTSYYTRLPTLQGNNSGPNALVEPGSFKWTINTFGKSDKETVRASYNGEALNCNATNIGLTHHFTGNTFNFGLCAQCSLVDRQESTFGDDSRIDVFGLCSQYSRELDDWPAFTETTITGIGTRLSMGVQRLYPEITFNVSDLPKDAYPFYYAYSAPANRNLTITPERIDYINTWLGGLLYSNGSYTLSGNTNDTERRTDLSLLFNLTENFVCGSVLPVLGIGNVQPPMAYNGDLSRLPEPLPTMYTEVLGASKWVLDKALEDLNGRALATSFTCTVKKNEWKAFWTIVAIVVGNTLGVFGAILTAMLAVGSIVDERIKVRNEKEGGPAALLLPLRQWSGDSTTPQNYQLEVDGKTMYGEDRELWDGDKR</sequence>
<feature type="transmembrane region" description="Helical" evidence="1">
    <location>
        <begin position="28"/>
        <end position="50"/>
    </location>
</feature>
<accession>A0A0D7AXS0</accession>
<evidence type="ECO:0000313" key="3">
    <source>
        <dbReference type="Proteomes" id="UP000054007"/>
    </source>
</evidence>
<feature type="transmembrane region" description="Helical" evidence="1">
    <location>
        <begin position="372"/>
        <end position="402"/>
    </location>
</feature>
<keyword evidence="1" id="KW-0472">Membrane</keyword>
<keyword evidence="1" id="KW-0812">Transmembrane</keyword>
<reference evidence="2 3" key="1">
    <citation type="journal article" date="2015" name="Fungal Genet. Biol.">
        <title>Evolution of novel wood decay mechanisms in Agaricales revealed by the genome sequences of Fistulina hepatica and Cylindrobasidium torrendii.</title>
        <authorList>
            <person name="Floudas D."/>
            <person name="Held B.W."/>
            <person name="Riley R."/>
            <person name="Nagy L.G."/>
            <person name="Koehler G."/>
            <person name="Ransdell A.S."/>
            <person name="Younus H."/>
            <person name="Chow J."/>
            <person name="Chiniquy J."/>
            <person name="Lipzen A."/>
            <person name="Tritt A."/>
            <person name="Sun H."/>
            <person name="Haridas S."/>
            <person name="LaButti K."/>
            <person name="Ohm R.A."/>
            <person name="Kues U."/>
            <person name="Blanchette R.A."/>
            <person name="Grigoriev I.V."/>
            <person name="Minto R.E."/>
            <person name="Hibbett D.S."/>
        </authorList>
    </citation>
    <scope>NUCLEOTIDE SEQUENCE [LARGE SCALE GENOMIC DNA]</scope>
    <source>
        <strain evidence="2 3">FP15055 ss-10</strain>
    </source>
</reference>
<name>A0A0D7AXS0_9AGAR</name>